<gene>
    <name evidence="1" type="ORF">I4F81_005775</name>
</gene>
<comment type="caution">
    <text evidence="1">The sequence shown here is derived from an EMBL/GenBank/DDBJ whole genome shotgun (WGS) entry which is preliminary data.</text>
</comment>
<dbReference type="EMBL" id="CM020619">
    <property type="protein sequence ID" value="KAK1863214.1"/>
    <property type="molecule type" value="Genomic_DNA"/>
</dbReference>
<reference evidence="1" key="1">
    <citation type="submission" date="2019-11" db="EMBL/GenBank/DDBJ databases">
        <title>Nori genome reveals adaptations in red seaweeds to the harsh intertidal environment.</title>
        <authorList>
            <person name="Wang D."/>
            <person name="Mao Y."/>
        </authorList>
    </citation>
    <scope>NUCLEOTIDE SEQUENCE</scope>
    <source>
        <tissue evidence="1">Gametophyte</tissue>
    </source>
</reference>
<proteinExistence type="predicted"/>
<accession>A0ACC3BZR8</accession>
<dbReference type="Proteomes" id="UP000798662">
    <property type="component" value="Chromosome 2"/>
</dbReference>
<organism evidence="1 2">
    <name type="scientific">Pyropia yezoensis</name>
    <name type="common">Susabi-nori</name>
    <name type="synonym">Porphyra yezoensis</name>
    <dbReference type="NCBI Taxonomy" id="2788"/>
    <lineage>
        <taxon>Eukaryota</taxon>
        <taxon>Rhodophyta</taxon>
        <taxon>Bangiophyceae</taxon>
        <taxon>Bangiales</taxon>
        <taxon>Bangiaceae</taxon>
        <taxon>Pyropia</taxon>
    </lineage>
</organism>
<sequence length="952" mass="95721">MLAVWRAGWRPPMAAWGCGRVSPLLPISRCLSVTAAAAQRSAASPLSPPPRSVASPASAVYVHPTSRDAATAPVLVGLLSALEGAHTHLGFFRPVGGLSKLASSPAAPVAAAAADADGSADPHVRLMAAVCPTVVALPDRAAAVGVSPREAMAGLAGGVKGPDADRLLDVIASRYEAYREASPEAALVVAEGGHLRSVAVADATAFHAAAARSMGAPMLLVADGRSGDVDEIVSMAAGAVRQVRGVSAEVLSVLVNRLPPDGAHGSGGGLADRLAARFAAAGIPYAGALPYDRTLGSLRMNEVAAWLGADVLGGATQLDDSAVDMEGVFVATLQLPALLATLATQPGVLLRRRHGAVLHALRAAVRAAPGGSLSLVDAAAVMRRADAALDDAAVASILRFLSSGGGGAASAAATTGNGLTVADMETELRPGALLITAADRLDVLAGALLSGLDVRGQGSVAGVLLTGPGDRQAVRDLLAAMGDPTATSATVAAIGEEDGAGSADEQGASDGRDGRRASLPSPILAVPPVLSVTADTFNTVRALTGVQTDILPSSSRKVERSRLLWEAHIDTPRLVESLTTPRERVLTPRMFQRSYFAAATSSGAHIVLPEGTEPRILRAAAEILRRGVLRSTPSGEGVAACVGGVTLLGVPNEVYAAAEAARVSLDGAVVMDPTDTSSPAFRRYADRLAELRAHKGVTVAQAVEAMRFDVNLFGTLMVEAGDASGMVSGAAHTTASTIRPALQLIKAATPGGVVSSVFLMLLPSGVLVYGDCAIVAEPTVAELADIAVTSAATAAAFGLDPRVALISYATGDSTSGPAVDKVRDAVAVARARAPKLPLLGPVQYDAAVDAGVAAKKIGPDDDPDGVGGRANVLVFPSLESGNSIYKAVQRSSGAVAVGPILQGLRIPGAVNDLSRGARVEDIVNTIAVTAVVAAAGRKAGGAEGAPAAVAGS</sequence>
<name>A0ACC3BZR8_PYRYE</name>
<protein>
    <submittedName>
        <fullName evidence="1">Uncharacterized protein</fullName>
    </submittedName>
</protein>
<evidence type="ECO:0000313" key="2">
    <source>
        <dbReference type="Proteomes" id="UP000798662"/>
    </source>
</evidence>
<evidence type="ECO:0000313" key="1">
    <source>
        <dbReference type="EMBL" id="KAK1863214.1"/>
    </source>
</evidence>
<keyword evidence="2" id="KW-1185">Reference proteome</keyword>